<accession>A0ABX1GK95</accession>
<gene>
    <name evidence="1" type="ORF">HCU74_14275</name>
</gene>
<organism evidence="1 2">
    <name type="scientific">Spongiibacter thalassae</name>
    <dbReference type="NCBI Taxonomy" id="2721624"/>
    <lineage>
        <taxon>Bacteria</taxon>
        <taxon>Pseudomonadati</taxon>
        <taxon>Pseudomonadota</taxon>
        <taxon>Gammaproteobacteria</taxon>
        <taxon>Cellvibrionales</taxon>
        <taxon>Spongiibacteraceae</taxon>
        <taxon>Spongiibacter</taxon>
    </lineage>
</organism>
<dbReference type="Gene3D" id="3.30.460.10">
    <property type="entry name" value="Beta Polymerase, domain 2"/>
    <property type="match status" value="1"/>
</dbReference>
<reference evidence="1 2" key="1">
    <citation type="submission" date="2020-04" db="EMBL/GenBank/DDBJ databases">
        <authorList>
            <person name="Yoon J."/>
        </authorList>
    </citation>
    <scope>NUCLEOTIDE SEQUENCE [LARGE SCALE GENOMIC DNA]</scope>
    <source>
        <strain evidence="1 2">KMU-166</strain>
    </source>
</reference>
<name>A0ABX1GK95_9GAMM</name>
<comment type="caution">
    <text evidence="1">The sequence shown here is derived from an EMBL/GenBank/DDBJ whole genome shotgun (WGS) entry which is preliminary data.</text>
</comment>
<evidence type="ECO:0000313" key="1">
    <source>
        <dbReference type="EMBL" id="NKI18579.1"/>
    </source>
</evidence>
<keyword evidence="2" id="KW-1185">Reference proteome</keyword>
<proteinExistence type="predicted"/>
<dbReference type="Proteomes" id="UP000765845">
    <property type="component" value="Unassembled WGS sequence"/>
</dbReference>
<protein>
    <submittedName>
        <fullName evidence="1">GrpB family protein</fullName>
    </submittedName>
</protein>
<dbReference type="RefSeq" id="WP_168451109.1">
    <property type="nucleotide sequence ID" value="NZ_JAAWWK010000005.1"/>
</dbReference>
<dbReference type="EMBL" id="JAAWWK010000005">
    <property type="protein sequence ID" value="NKI18579.1"/>
    <property type="molecule type" value="Genomic_DNA"/>
</dbReference>
<dbReference type="PANTHER" id="PTHR34822">
    <property type="entry name" value="GRPB DOMAIN PROTEIN (AFU_ORTHOLOGUE AFUA_1G01530)"/>
    <property type="match status" value="1"/>
</dbReference>
<dbReference type="Pfam" id="PF04229">
    <property type="entry name" value="GrpB"/>
    <property type="match status" value="1"/>
</dbReference>
<evidence type="ECO:0000313" key="2">
    <source>
        <dbReference type="Proteomes" id="UP000765845"/>
    </source>
</evidence>
<dbReference type="InterPro" id="IPR043519">
    <property type="entry name" value="NT_sf"/>
</dbReference>
<dbReference type="InterPro" id="IPR007344">
    <property type="entry name" value="GrpB/CoaE"/>
</dbReference>
<sequence length="167" mass="19182">MKVELSSYDLNWPKAFQAERGFLQELIGDWRVGTIEHVGSTAVPGMVAKPVIDIMFGVESLPASRAAIEILARNGYCHSPYKTDVMHWFCKPSPEMRTHHLHLIPYHSALWMERIAFRDILRNKPDVAREYAELKQALAADMADDREAYTQQKWPFIKRVLDDAKNG</sequence>
<dbReference type="PANTHER" id="PTHR34822:SF1">
    <property type="entry name" value="GRPB FAMILY PROTEIN"/>
    <property type="match status" value="1"/>
</dbReference>
<dbReference type="SUPFAM" id="SSF81301">
    <property type="entry name" value="Nucleotidyltransferase"/>
    <property type="match status" value="1"/>
</dbReference>